<protein>
    <submittedName>
        <fullName evidence="6">Uncharacterized protein LOC117236785</fullName>
    </submittedName>
</protein>
<proteinExistence type="inferred from homology"/>
<dbReference type="InterPro" id="IPR019148">
    <property type="entry name" value="Nuclear_protein_DGCR14_ESS-2"/>
</dbReference>
<evidence type="ECO:0000256" key="3">
    <source>
        <dbReference type="ARBA" id="ARBA00023242"/>
    </source>
</evidence>
<gene>
    <name evidence="6" type="primary">LOC117236785</name>
</gene>
<dbReference type="PANTHER" id="PTHR12940:SF0">
    <property type="entry name" value="SPLICING FACTOR ESS-2 HOMOLOG"/>
    <property type="match status" value="1"/>
</dbReference>
<feature type="compositionally biased region" description="Polar residues" evidence="4">
    <location>
        <begin position="422"/>
        <end position="436"/>
    </location>
</feature>
<name>A0A6J3KUW3_9HYME</name>
<sequence>MDSPGSQALEVAKNMKDLAVFKKPLGVAKKYKKPQPKILDEDTYIKKMGEIIQRDFFPHLDKLQAQNQYLDALEQNDVKRMRELYEKYSSGRPTTERPASPATFETPMNKIESEDEQFKSTKVPKDIPANTDTKEKDKTEPTTGLDAYLSIHTSEDNASFEEMMIEAEKKLRLKYAWLYEAEENCKALTNAKSSGTLAIEGSNGKPNQLDSWNYQNKNYIMYVPDGVELTPDERIDLAKKKQLVIHENTRLRTNPFNEQQNKETINELAKNQSKANDGKIGVDGKEIVRNPTPRVNGFSFVATPSPRPGECESPLMTWGQIEGTPFRLDGGDTPLLRTSQGPSFRMAEPPKREQLALQLAEKAGERHRDRKNKALEAARKSLATPSPRSTIDRLSTMSPAARRLATQKLRFASTPSPRRALSSRTPSIGIRTPSTPRINTVSKPENHLELKNNSMRCQGPVLTDNLLNLPLQRQRAADFFNKLQAYIHLCLHQNLNKLFTMYKRNLTPHLKIQEVFRIFLKITGTTICYRIATEVINMKSSVLSALFVLTMACLILQAQSQGCTCGGLGEGSNPCTQSEVVVKATKLPKPTHFVPAEEIKDAATVKNIQTGCSNSESESNSSPCNSNGNTCGCDKNPNTQSESIGCNDSSCSCNKQNIETLDVEDSVNSNGNVAPRFPPIGDLCYPLPIEPNSGKIIEKTKVTPAYPGKLVCCPSSVPHEICINTATGETKSKTLSSSDATSETISHGSINFDTLSGLNSAIYNLPLVYAHLNNENRQKQYSKMSMSSSSSDCFDDATGETQHNSAPAIPADAVSLTLAYKNLRAPNVIYRQGKQFVPEDKLSFGHRTVPVDVKSESQIPDIAEEKLVTVNKPIVELKIAPQKTVVIGTYDEQEEAKLAELEAVERESITQEETSDQESLITYKDLGYAPIDATYTNTKPVSYSQGISSGKIDDSEEEACGPLGPSIPGYIPGKIIVQEKFIDDSFSNSESRSCPT</sequence>
<evidence type="ECO:0000256" key="4">
    <source>
        <dbReference type="SAM" id="MobiDB-lite"/>
    </source>
</evidence>
<keyword evidence="3" id="KW-0539">Nucleus</keyword>
<dbReference type="Pfam" id="PF09751">
    <property type="entry name" value="Es2"/>
    <property type="match status" value="1"/>
</dbReference>
<evidence type="ECO:0000256" key="2">
    <source>
        <dbReference type="ARBA" id="ARBA00009072"/>
    </source>
</evidence>
<feature type="region of interest" description="Disordered" evidence="4">
    <location>
        <begin position="412"/>
        <end position="436"/>
    </location>
</feature>
<evidence type="ECO:0000313" key="6">
    <source>
        <dbReference type="RefSeq" id="XP_033355931.1"/>
    </source>
</evidence>
<dbReference type="PANTHER" id="PTHR12940">
    <property type="entry name" value="ES-2 PROTEIN - RELATED"/>
    <property type="match status" value="1"/>
</dbReference>
<evidence type="ECO:0000313" key="5">
    <source>
        <dbReference type="Proteomes" id="UP000504631"/>
    </source>
</evidence>
<keyword evidence="5" id="KW-1185">Reference proteome</keyword>
<evidence type="ECO:0000256" key="1">
    <source>
        <dbReference type="ARBA" id="ARBA00004123"/>
    </source>
</evidence>
<dbReference type="RefSeq" id="XP_033355931.1">
    <property type="nucleotide sequence ID" value="XM_033500040.1"/>
</dbReference>
<reference evidence="6" key="1">
    <citation type="submission" date="2025-08" db="UniProtKB">
        <authorList>
            <consortium name="RefSeq"/>
        </authorList>
    </citation>
    <scope>IDENTIFICATION</scope>
    <source>
        <tissue evidence="6">Muscle</tissue>
    </source>
</reference>
<feature type="compositionally biased region" description="Basic and acidic residues" evidence="4">
    <location>
        <begin position="116"/>
        <end position="125"/>
    </location>
</feature>
<dbReference type="KEGG" id="bvk:117236785"/>
<comment type="similarity">
    <text evidence="2">Belongs to the ESS2 family.</text>
</comment>
<accession>A0A6J3KUW3</accession>
<feature type="region of interest" description="Disordered" evidence="4">
    <location>
        <begin position="88"/>
        <end position="145"/>
    </location>
</feature>
<dbReference type="Proteomes" id="UP000504631">
    <property type="component" value="Unplaced"/>
</dbReference>
<dbReference type="GeneID" id="117236785"/>
<dbReference type="AlphaFoldDB" id="A0A6J3KUW3"/>
<organism evidence="5 6">
    <name type="scientific">Bombus vosnesenskii</name>
    <dbReference type="NCBI Taxonomy" id="207650"/>
    <lineage>
        <taxon>Eukaryota</taxon>
        <taxon>Metazoa</taxon>
        <taxon>Ecdysozoa</taxon>
        <taxon>Arthropoda</taxon>
        <taxon>Hexapoda</taxon>
        <taxon>Insecta</taxon>
        <taxon>Pterygota</taxon>
        <taxon>Neoptera</taxon>
        <taxon>Endopterygota</taxon>
        <taxon>Hymenoptera</taxon>
        <taxon>Apocrita</taxon>
        <taxon>Aculeata</taxon>
        <taxon>Apoidea</taxon>
        <taxon>Anthophila</taxon>
        <taxon>Apidae</taxon>
        <taxon>Bombus</taxon>
        <taxon>Pyrobombus</taxon>
    </lineage>
</organism>
<dbReference type="CTD" id="109579"/>
<dbReference type="GO" id="GO:0071013">
    <property type="term" value="C:catalytic step 2 spliceosome"/>
    <property type="evidence" value="ECO:0007669"/>
    <property type="project" value="TreeGrafter"/>
</dbReference>
<comment type="subcellular location">
    <subcellularLocation>
        <location evidence="1">Nucleus</location>
    </subcellularLocation>
</comment>